<proteinExistence type="predicted"/>
<protein>
    <recommendedName>
        <fullName evidence="4">Spore coat protein U domain-containing protein</fullName>
    </recommendedName>
</protein>
<sequence>MMLRSSLIAFMSALLLAGSGTAQARAPATTIKFLPDNTSDLVWRGRGDVTARHRFCVESSTRQFELIVSSTTGGLNGQAVIPYEVTVELNGRTETGVISKSTPTFSVKGLQSRGGTCRGRDNVGLLTVRLLQQDALSAVTGRYADQLNVSVSPN</sequence>
<comment type="caution">
    <text evidence="2">The sequence shown here is derived from an EMBL/GenBank/DDBJ whole genome shotgun (WGS) entry which is preliminary data.</text>
</comment>
<evidence type="ECO:0000256" key="1">
    <source>
        <dbReference type="SAM" id="SignalP"/>
    </source>
</evidence>
<evidence type="ECO:0008006" key="4">
    <source>
        <dbReference type="Google" id="ProtNLM"/>
    </source>
</evidence>
<dbReference type="STRING" id="1280946.HY29_04030"/>
<dbReference type="EMBL" id="AWFF01000054">
    <property type="protein sequence ID" value="KCZ53400.1"/>
    <property type="molecule type" value="Genomic_DNA"/>
</dbReference>
<reference evidence="2 3" key="1">
    <citation type="journal article" date="2014" name="Antonie Van Leeuwenhoek">
        <title>Hyphomonas beringensis sp. nov. and Hyphomonas chukchiensis sp. nov., isolated from surface seawater of the Bering Sea and Chukchi Sea.</title>
        <authorList>
            <person name="Li C."/>
            <person name="Lai Q."/>
            <person name="Li G."/>
            <person name="Dong C."/>
            <person name="Wang J."/>
            <person name="Liao Y."/>
            <person name="Shao Z."/>
        </authorList>
    </citation>
    <scope>NUCLEOTIDE SEQUENCE [LARGE SCALE GENOMIC DNA]</scope>
    <source>
        <strain evidence="2 3">25B14_1</strain>
    </source>
</reference>
<evidence type="ECO:0000313" key="2">
    <source>
        <dbReference type="EMBL" id="KCZ53400.1"/>
    </source>
</evidence>
<feature type="chain" id="PRO_5001618174" description="Spore coat protein U domain-containing protein" evidence="1">
    <location>
        <begin position="25"/>
        <end position="154"/>
    </location>
</feature>
<evidence type="ECO:0000313" key="3">
    <source>
        <dbReference type="Proteomes" id="UP000027037"/>
    </source>
</evidence>
<dbReference type="OrthoDB" id="9862543at2"/>
<gene>
    <name evidence="2" type="ORF">HY29_04030</name>
</gene>
<name>A0A062UB84_9PROT</name>
<organism evidence="2 3">
    <name type="scientific">Hyphomonas beringensis</name>
    <dbReference type="NCBI Taxonomy" id="1280946"/>
    <lineage>
        <taxon>Bacteria</taxon>
        <taxon>Pseudomonadati</taxon>
        <taxon>Pseudomonadota</taxon>
        <taxon>Alphaproteobacteria</taxon>
        <taxon>Hyphomonadales</taxon>
        <taxon>Hyphomonadaceae</taxon>
        <taxon>Hyphomonas</taxon>
    </lineage>
</organism>
<dbReference type="Proteomes" id="UP000027037">
    <property type="component" value="Unassembled WGS sequence"/>
</dbReference>
<keyword evidence="1" id="KW-0732">Signal</keyword>
<dbReference type="RefSeq" id="WP_034797765.1">
    <property type="nucleotide sequence ID" value="NZ_AWFF01000054.1"/>
</dbReference>
<keyword evidence="3" id="KW-1185">Reference proteome</keyword>
<accession>A0A062UB84</accession>
<feature type="signal peptide" evidence="1">
    <location>
        <begin position="1"/>
        <end position="24"/>
    </location>
</feature>
<dbReference type="AlphaFoldDB" id="A0A062UB84"/>